<evidence type="ECO:0000256" key="2">
    <source>
        <dbReference type="ARBA" id="ARBA00004496"/>
    </source>
</evidence>
<dbReference type="Gene3D" id="3.40.1190.10">
    <property type="entry name" value="Mur-like, catalytic domain"/>
    <property type="match status" value="1"/>
</dbReference>
<dbReference type="InterPro" id="IPR013221">
    <property type="entry name" value="Mur_ligase_cen"/>
</dbReference>
<dbReference type="PANTHER" id="PTHR43692">
    <property type="entry name" value="UDP-N-ACETYLMURAMOYLALANINE--D-GLUTAMATE LIGASE"/>
    <property type="match status" value="1"/>
</dbReference>
<dbReference type="Gene3D" id="3.40.50.720">
    <property type="entry name" value="NAD(P)-binding Rossmann-like Domain"/>
    <property type="match status" value="1"/>
</dbReference>
<evidence type="ECO:0000256" key="10">
    <source>
        <dbReference type="ARBA" id="ARBA00022840"/>
    </source>
</evidence>
<dbReference type="InterPro" id="IPR005762">
    <property type="entry name" value="MurD"/>
</dbReference>
<dbReference type="HAMAP" id="MF_00639">
    <property type="entry name" value="MurD"/>
    <property type="match status" value="1"/>
</dbReference>
<keyword evidence="7 17" id="KW-0963">Cytoplasm</keyword>
<evidence type="ECO:0000256" key="14">
    <source>
        <dbReference type="ARBA" id="ARBA00030398"/>
    </source>
</evidence>
<evidence type="ECO:0000313" key="22">
    <source>
        <dbReference type="Proteomes" id="UP000681290"/>
    </source>
</evidence>
<comment type="pathway">
    <text evidence="3 17 18">Cell wall biogenesis; peptidoglycan biosynthesis.</text>
</comment>
<comment type="similarity">
    <text evidence="4 17">Belongs to the MurCDEF family.</text>
</comment>
<dbReference type="InterPro" id="IPR036615">
    <property type="entry name" value="Mur_ligase_C_dom_sf"/>
</dbReference>
<feature type="domain" description="Mur ligase central" evidence="20">
    <location>
        <begin position="118"/>
        <end position="309"/>
    </location>
</feature>
<name>A0ABQ4MP51_9BACL</name>
<evidence type="ECO:0000313" key="21">
    <source>
        <dbReference type="EMBL" id="GIP57795.1"/>
    </source>
</evidence>
<dbReference type="SUPFAM" id="SSF51984">
    <property type="entry name" value="MurCD N-terminal domain"/>
    <property type="match status" value="1"/>
</dbReference>
<keyword evidence="12 17" id="KW-0573">Peptidoglycan synthesis</keyword>
<dbReference type="EMBL" id="BOSM01000002">
    <property type="protein sequence ID" value="GIP57795.1"/>
    <property type="molecule type" value="Genomic_DNA"/>
</dbReference>
<dbReference type="SUPFAM" id="SSF53623">
    <property type="entry name" value="MurD-like peptide ligases, catalytic domain"/>
    <property type="match status" value="1"/>
</dbReference>
<evidence type="ECO:0000259" key="19">
    <source>
        <dbReference type="Pfam" id="PF02875"/>
    </source>
</evidence>
<keyword evidence="9 17" id="KW-0547">Nucleotide-binding</keyword>
<dbReference type="PANTHER" id="PTHR43692:SF1">
    <property type="entry name" value="UDP-N-ACETYLMURAMOYLALANINE--D-GLUTAMATE LIGASE"/>
    <property type="match status" value="1"/>
</dbReference>
<comment type="caution">
    <text evidence="21">The sequence shown here is derived from an EMBL/GenBank/DDBJ whole genome shotgun (WGS) entry which is preliminary data.</text>
</comment>
<organism evidence="21 22">
    <name type="scientific">Paenibacillus woosongensis</name>
    <dbReference type="NCBI Taxonomy" id="307580"/>
    <lineage>
        <taxon>Bacteria</taxon>
        <taxon>Bacillati</taxon>
        <taxon>Bacillota</taxon>
        <taxon>Bacilli</taxon>
        <taxon>Bacillales</taxon>
        <taxon>Paenibacillaceae</taxon>
        <taxon>Paenibacillus</taxon>
    </lineage>
</organism>
<evidence type="ECO:0000256" key="9">
    <source>
        <dbReference type="ARBA" id="ARBA00022741"/>
    </source>
</evidence>
<dbReference type="GO" id="GO:0016874">
    <property type="term" value="F:ligase activity"/>
    <property type="evidence" value="ECO:0007669"/>
    <property type="project" value="UniProtKB-KW"/>
</dbReference>
<dbReference type="InterPro" id="IPR036565">
    <property type="entry name" value="Mur-like_cat_sf"/>
</dbReference>
<dbReference type="Proteomes" id="UP000681290">
    <property type="component" value="Unassembled WGS sequence"/>
</dbReference>
<keyword evidence="11 17" id="KW-0133">Cell shape</keyword>
<accession>A0ABQ4MP51</accession>
<evidence type="ECO:0000256" key="6">
    <source>
        <dbReference type="ARBA" id="ARBA00015655"/>
    </source>
</evidence>
<keyword evidence="13 17" id="KW-0961">Cell wall biogenesis/degradation</keyword>
<dbReference type="InterPro" id="IPR004101">
    <property type="entry name" value="Mur_ligase_C"/>
</dbReference>
<dbReference type="Pfam" id="PF08245">
    <property type="entry name" value="Mur_ligase_M"/>
    <property type="match status" value="1"/>
</dbReference>
<evidence type="ECO:0000256" key="8">
    <source>
        <dbReference type="ARBA" id="ARBA00022598"/>
    </source>
</evidence>
<evidence type="ECO:0000256" key="15">
    <source>
        <dbReference type="ARBA" id="ARBA00032324"/>
    </source>
</evidence>
<keyword evidence="10 17" id="KW-0067">ATP-binding</keyword>
<evidence type="ECO:0000256" key="16">
    <source>
        <dbReference type="ARBA" id="ARBA00047632"/>
    </source>
</evidence>
<dbReference type="SUPFAM" id="SSF53244">
    <property type="entry name" value="MurD-like peptide ligases, peptide-binding domain"/>
    <property type="match status" value="1"/>
</dbReference>
<comment type="catalytic activity">
    <reaction evidence="16 17 18">
        <text>UDP-N-acetyl-alpha-D-muramoyl-L-alanine + D-glutamate + ATP = UDP-N-acetyl-alpha-D-muramoyl-L-alanyl-D-glutamate + ADP + phosphate + H(+)</text>
        <dbReference type="Rhea" id="RHEA:16429"/>
        <dbReference type="ChEBI" id="CHEBI:15378"/>
        <dbReference type="ChEBI" id="CHEBI:29986"/>
        <dbReference type="ChEBI" id="CHEBI:30616"/>
        <dbReference type="ChEBI" id="CHEBI:43474"/>
        <dbReference type="ChEBI" id="CHEBI:83898"/>
        <dbReference type="ChEBI" id="CHEBI:83900"/>
        <dbReference type="ChEBI" id="CHEBI:456216"/>
        <dbReference type="EC" id="6.3.2.9"/>
    </reaction>
</comment>
<keyword evidence="17 18" id="KW-0132">Cell division</keyword>
<evidence type="ECO:0000256" key="1">
    <source>
        <dbReference type="ARBA" id="ARBA00002734"/>
    </source>
</evidence>
<dbReference type="Pfam" id="PF02875">
    <property type="entry name" value="Mur_ligase_C"/>
    <property type="match status" value="1"/>
</dbReference>
<dbReference type="Pfam" id="PF21799">
    <property type="entry name" value="MurD-like_N"/>
    <property type="match status" value="1"/>
</dbReference>
<dbReference type="Gene3D" id="3.90.190.20">
    <property type="entry name" value="Mur ligase, C-terminal domain"/>
    <property type="match status" value="1"/>
</dbReference>
<gene>
    <name evidence="17 21" type="primary">murD</name>
    <name evidence="21" type="ORF">J15TS10_16090</name>
</gene>
<evidence type="ECO:0000256" key="12">
    <source>
        <dbReference type="ARBA" id="ARBA00022984"/>
    </source>
</evidence>
<evidence type="ECO:0000256" key="3">
    <source>
        <dbReference type="ARBA" id="ARBA00004752"/>
    </source>
</evidence>
<dbReference type="NCBIfam" id="TIGR01087">
    <property type="entry name" value="murD"/>
    <property type="match status" value="1"/>
</dbReference>
<keyword evidence="8 17" id="KW-0436">Ligase</keyword>
<evidence type="ECO:0000256" key="18">
    <source>
        <dbReference type="RuleBase" id="RU003664"/>
    </source>
</evidence>
<dbReference type="EC" id="6.3.2.9" evidence="5 17"/>
<reference evidence="21 22" key="1">
    <citation type="submission" date="2021-03" db="EMBL/GenBank/DDBJ databases">
        <title>Antimicrobial resistance genes in bacteria isolated from Japanese honey, and their potential for conferring macrolide and lincosamide resistance in the American foulbrood pathogen Paenibacillus larvae.</title>
        <authorList>
            <person name="Okamoto M."/>
            <person name="Kumagai M."/>
            <person name="Kanamori H."/>
            <person name="Takamatsu D."/>
        </authorList>
    </citation>
    <scope>NUCLEOTIDE SEQUENCE [LARGE SCALE GENOMIC DNA]</scope>
    <source>
        <strain evidence="21 22">J15TS10</strain>
    </source>
</reference>
<keyword evidence="22" id="KW-1185">Reference proteome</keyword>
<evidence type="ECO:0000256" key="5">
    <source>
        <dbReference type="ARBA" id="ARBA00012212"/>
    </source>
</evidence>
<comment type="subcellular location">
    <subcellularLocation>
        <location evidence="2 17 18">Cytoplasm</location>
    </subcellularLocation>
</comment>
<evidence type="ECO:0000256" key="17">
    <source>
        <dbReference type="HAMAP-Rule" id="MF_00639"/>
    </source>
</evidence>
<evidence type="ECO:0000259" key="20">
    <source>
        <dbReference type="Pfam" id="PF08245"/>
    </source>
</evidence>
<feature type="domain" description="Mur ligase C-terminal" evidence="19">
    <location>
        <begin position="331"/>
        <end position="452"/>
    </location>
</feature>
<evidence type="ECO:0000256" key="7">
    <source>
        <dbReference type="ARBA" id="ARBA00022490"/>
    </source>
</evidence>
<feature type="binding site" evidence="17">
    <location>
        <begin position="120"/>
        <end position="126"/>
    </location>
    <ligand>
        <name>ATP</name>
        <dbReference type="ChEBI" id="CHEBI:30616"/>
    </ligand>
</feature>
<evidence type="ECO:0000256" key="11">
    <source>
        <dbReference type="ARBA" id="ARBA00022960"/>
    </source>
</evidence>
<proteinExistence type="inferred from homology"/>
<sequence>MMKHPEQYRGRQVVVLGLARSGVQVAKTLHRQGAIVTVNDKKDRDQCPEASELEALGISVLCGGHPDDLIHQGIELVVKNPGIPYSAPPVVKALELGIDVVTEVEVAYRLCAAPMIGITGSNGKTTTTTWIGSMLQNAGLNPIVAGNIGTPLCEAAEAARADNWMVVELSSFQLKGTQQFRPAIGVLLNVAETHLDYHGTMEDYVSSKAKLFANQTEADTAVINWDDPVCRELVPYIRAKLFPFSMTERLKAEGIYVEPPYLPQNSDSQPRTVVYRNAEGAVMEIIRVDEIGLPGRFNTENALAAIAACLAAGASPEQLVEPLCAFRGVEHRLEYVAVKEGVTYYNNSKATNSKATTMAIEALEAPIVLIAGGLDRGSDYMELVPVFRDKVKAVVALGETREKIARVAELAGLSDALLVDTGDSAAETLRTATLQAAGLAKPGDIVLLSPACASWDMFASYEERGRIFKEAVHTL</sequence>
<comment type="function">
    <text evidence="1 17 18">Cell wall formation. Catalyzes the addition of glutamate to the nucleotide precursor UDP-N-acetylmuramoyl-L-alanine (UMA).</text>
</comment>
<evidence type="ECO:0000256" key="13">
    <source>
        <dbReference type="ARBA" id="ARBA00023316"/>
    </source>
</evidence>
<protein>
    <recommendedName>
        <fullName evidence="6 17">UDP-N-acetylmuramoylalanine--D-glutamate ligase</fullName>
        <ecNumber evidence="5 17">6.3.2.9</ecNumber>
    </recommendedName>
    <alternativeName>
        <fullName evidence="15 17">D-glutamic acid-adding enzyme</fullName>
    </alternativeName>
    <alternativeName>
        <fullName evidence="14 17">UDP-N-acetylmuramoyl-L-alanyl-D-glutamate synthetase</fullName>
    </alternativeName>
</protein>
<evidence type="ECO:0000256" key="4">
    <source>
        <dbReference type="ARBA" id="ARBA00010416"/>
    </source>
</evidence>
<keyword evidence="17 18" id="KW-0131">Cell cycle</keyword>